<gene>
    <name evidence="3" type="ORF">ACFFGN_35105</name>
</gene>
<dbReference type="Proteomes" id="UP001589890">
    <property type="component" value="Unassembled WGS sequence"/>
</dbReference>
<protein>
    <submittedName>
        <fullName evidence="3">NAD(P)-dependent alcohol dehydrogenase</fullName>
    </submittedName>
</protein>
<dbReference type="CDD" id="cd08267">
    <property type="entry name" value="MDR1"/>
    <property type="match status" value="1"/>
</dbReference>
<evidence type="ECO:0000256" key="1">
    <source>
        <dbReference type="ARBA" id="ARBA00023002"/>
    </source>
</evidence>
<dbReference type="InterPro" id="IPR002364">
    <property type="entry name" value="Quin_OxRdtase/zeta-crystal_CS"/>
</dbReference>
<dbReference type="Pfam" id="PF08240">
    <property type="entry name" value="ADH_N"/>
    <property type="match status" value="1"/>
</dbReference>
<evidence type="ECO:0000259" key="2">
    <source>
        <dbReference type="SMART" id="SM00829"/>
    </source>
</evidence>
<dbReference type="InterPro" id="IPR013154">
    <property type="entry name" value="ADH-like_N"/>
</dbReference>
<reference evidence="3 4" key="1">
    <citation type="submission" date="2024-09" db="EMBL/GenBank/DDBJ databases">
        <authorList>
            <person name="Sun Q."/>
            <person name="Mori K."/>
        </authorList>
    </citation>
    <scope>NUCLEOTIDE SEQUENCE [LARGE SCALE GENOMIC DNA]</scope>
    <source>
        <strain evidence="3 4">CGMCC 1.15906</strain>
    </source>
</reference>
<dbReference type="SMART" id="SM00829">
    <property type="entry name" value="PKS_ER"/>
    <property type="match status" value="1"/>
</dbReference>
<dbReference type="Gene3D" id="3.40.50.720">
    <property type="entry name" value="NAD(P)-binding Rossmann-like Domain"/>
    <property type="match status" value="1"/>
</dbReference>
<comment type="caution">
    <text evidence="3">The sequence shown here is derived from an EMBL/GenBank/DDBJ whole genome shotgun (WGS) entry which is preliminary data.</text>
</comment>
<feature type="domain" description="Enoyl reductase (ER)" evidence="2">
    <location>
        <begin position="10"/>
        <end position="317"/>
    </location>
</feature>
<organism evidence="3 4">
    <name type="scientific">Kribbella deserti</name>
    <dbReference type="NCBI Taxonomy" id="1926257"/>
    <lineage>
        <taxon>Bacteria</taxon>
        <taxon>Bacillati</taxon>
        <taxon>Actinomycetota</taxon>
        <taxon>Actinomycetes</taxon>
        <taxon>Propionibacteriales</taxon>
        <taxon>Kribbellaceae</taxon>
        <taxon>Kribbella</taxon>
    </lineage>
</organism>
<keyword evidence="4" id="KW-1185">Reference proteome</keyword>
<dbReference type="InterPro" id="IPR011032">
    <property type="entry name" value="GroES-like_sf"/>
</dbReference>
<dbReference type="PROSITE" id="PS01162">
    <property type="entry name" value="QOR_ZETA_CRYSTAL"/>
    <property type="match status" value="1"/>
</dbReference>
<dbReference type="EMBL" id="JBHLTC010000052">
    <property type="protein sequence ID" value="MFC0629348.1"/>
    <property type="molecule type" value="Genomic_DNA"/>
</dbReference>
<evidence type="ECO:0000313" key="3">
    <source>
        <dbReference type="EMBL" id="MFC0629348.1"/>
    </source>
</evidence>
<keyword evidence="1" id="KW-0560">Oxidoreductase</keyword>
<dbReference type="Pfam" id="PF13602">
    <property type="entry name" value="ADH_zinc_N_2"/>
    <property type="match status" value="1"/>
</dbReference>
<dbReference type="SUPFAM" id="SSF51735">
    <property type="entry name" value="NAD(P)-binding Rossmann-fold domains"/>
    <property type="match status" value="1"/>
</dbReference>
<sequence length="319" mass="33922">MKAIVQDTYGSTTVLELRDIPKPTPEENEVLLRVRAAGVDAGVWHLMTGLPYLLRLGYGVRRPKHAVRGREVAGSVEAVGSNVTRFQPGDEVFGTCEGSFAQYAVARVDRLSLKPAATTFQQAAALPISGGTALQAVRDSAKVQAGQRVLVIGAAGGVGTYAVQLAKAFGAHVTGVCSTKKLELVQSIGADEVIDYTRDELKGQYDAILDIAGNRPLRQLRRLLTAKGTLVIIGGENGGKWLGGTERLLRAALLSPFIGQRLLGMISSERAKDFDTLANLVEKGEITPVIDSAYPLAEAAQAIDYVQAAKSRGKVTITI</sequence>
<dbReference type="Gene3D" id="3.90.180.10">
    <property type="entry name" value="Medium-chain alcohol dehydrogenases, catalytic domain"/>
    <property type="match status" value="1"/>
</dbReference>
<evidence type="ECO:0000313" key="4">
    <source>
        <dbReference type="Proteomes" id="UP001589890"/>
    </source>
</evidence>
<name>A0ABV6QXH5_9ACTN</name>
<dbReference type="SUPFAM" id="SSF50129">
    <property type="entry name" value="GroES-like"/>
    <property type="match status" value="1"/>
</dbReference>
<dbReference type="PANTHER" id="PTHR11695">
    <property type="entry name" value="ALCOHOL DEHYDROGENASE RELATED"/>
    <property type="match status" value="1"/>
</dbReference>
<dbReference type="PANTHER" id="PTHR11695:SF294">
    <property type="entry name" value="RETICULON-4-INTERACTING PROTEIN 1, MITOCHONDRIAL"/>
    <property type="match status" value="1"/>
</dbReference>
<accession>A0ABV6QXH5</accession>
<proteinExistence type="predicted"/>
<dbReference type="InterPro" id="IPR020843">
    <property type="entry name" value="ER"/>
</dbReference>
<dbReference type="InterPro" id="IPR050700">
    <property type="entry name" value="YIM1/Zinc_Alcohol_DH_Fams"/>
</dbReference>
<dbReference type="RefSeq" id="WP_380057272.1">
    <property type="nucleotide sequence ID" value="NZ_JBHLTC010000052.1"/>
</dbReference>
<dbReference type="InterPro" id="IPR036291">
    <property type="entry name" value="NAD(P)-bd_dom_sf"/>
</dbReference>